<accession>A0A1L9TG02</accession>
<evidence type="ECO:0000313" key="2">
    <source>
        <dbReference type="EMBL" id="OJJ58366.1"/>
    </source>
</evidence>
<dbReference type="Proteomes" id="UP000184356">
    <property type="component" value="Unassembled WGS sequence"/>
</dbReference>
<organism evidence="2 3">
    <name type="scientific">Aspergillus sydowii CBS 593.65</name>
    <dbReference type="NCBI Taxonomy" id="1036612"/>
    <lineage>
        <taxon>Eukaryota</taxon>
        <taxon>Fungi</taxon>
        <taxon>Dikarya</taxon>
        <taxon>Ascomycota</taxon>
        <taxon>Pezizomycotina</taxon>
        <taxon>Eurotiomycetes</taxon>
        <taxon>Eurotiomycetidae</taxon>
        <taxon>Eurotiales</taxon>
        <taxon>Aspergillaceae</taxon>
        <taxon>Aspergillus</taxon>
        <taxon>Aspergillus subgen. Nidulantes</taxon>
    </lineage>
</organism>
<dbReference type="AlphaFoldDB" id="A0A1L9TG02"/>
<evidence type="ECO:0000313" key="3">
    <source>
        <dbReference type="Proteomes" id="UP000184356"/>
    </source>
</evidence>
<feature type="chain" id="PRO_5012137647" description="AA1-like domain-containing protein" evidence="1">
    <location>
        <begin position="19"/>
        <end position="120"/>
    </location>
</feature>
<dbReference type="RefSeq" id="XP_040702172.1">
    <property type="nucleotide sequence ID" value="XM_040850471.1"/>
</dbReference>
<keyword evidence="3" id="KW-1185">Reference proteome</keyword>
<dbReference type="EMBL" id="KV878587">
    <property type="protein sequence ID" value="OJJ58366.1"/>
    <property type="molecule type" value="Genomic_DNA"/>
</dbReference>
<dbReference type="GeneID" id="63766544"/>
<reference evidence="3" key="1">
    <citation type="journal article" date="2017" name="Genome Biol.">
        <title>Comparative genomics reveals high biological diversity and specific adaptations in the industrially and medically important fungal genus Aspergillus.</title>
        <authorList>
            <person name="de Vries R.P."/>
            <person name="Riley R."/>
            <person name="Wiebenga A."/>
            <person name="Aguilar-Osorio G."/>
            <person name="Amillis S."/>
            <person name="Uchima C.A."/>
            <person name="Anderluh G."/>
            <person name="Asadollahi M."/>
            <person name="Askin M."/>
            <person name="Barry K."/>
            <person name="Battaglia E."/>
            <person name="Bayram O."/>
            <person name="Benocci T."/>
            <person name="Braus-Stromeyer S.A."/>
            <person name="Caldana C."/>
            <person name="Canovas D."/>
            <person name="Cerqueira G.C."/>
            <person name="Chen F."/>
            <person name="Chen W."/>
            <person name="Choi C."/>
            <person name="Clum A."/>
            <person name="Dos Santos R.A."/>
            <person name="Damasio A.R."/>
            <person name="Diallinas G."/>
            <person name="Emri T."/>
            <person name="Fekete E."/>
            <person name="Flipphi M."/>
            <person name="Freyberg S."/>
            <person name="Gallo A."/>
            <person name="Gournas C."/>
            <person name="Habgood R."/>
            <person name="Hainaut M."/>
            <person name="Harispe M.L."/>
            <person name="Henrissat B."/>
            <person name="Hilden K.S."/>
            <person name="Hope R."/>
            <person name="Hossain A."/>
            <person name="Karabika E."/>
            <person name="Karaffa L."/>
            <person name="Karanyi Z."/>
            <person name="Krasevec N."/>
            <person name="Kuo A."/>
            <person name="Kusch H."/>
            <person name="LaButti K."/>
            <person name="Lagendijk E.L."/>
            <person name="Lapidus A."/>
            <person name="Levasseur A."/>
            <person name="Lindquist E."/>
            <person name="Lipzen A."/>
            <person name="Logrieco A.F."/>
            <person name="MacCabe A."/>
            <person name="Maekelae M.R."/>
            <person name="Malavazi I."/>
            <person name="Melin P."/>
            <person name="Meyer V."/>
            <person name="Mielnichuk N."/>
            <person name="Miskei M."/>
            <person name="Molnar A.P."/>
            <person name="Mule G."/>
            <person name="Ngan C.Y."/>
            <person name="Orejas M."/>
            <person name="Orosz E."/>
            <person name="Ouedraogo J.P."/>
            <person name="Overkamp K.M."/>
            <person name="Park H.-S."/>
            <person name="Perrone G."/>
            <person name="Piumi F."/>
            <person name="Punt P.J."/>
            <person name="Ram A.F."/>
            <person name="Ramon A."/>
            <person name="Rauscher S."/>
            <person name="Record E."/>
            <person name="Riano-Pachon D.M."/>
            <person name="Robert V."/>
            <person name="Roehrig J."/>
            <person name="Ruller R."/>
            <person name="Salamov A."/>
            <person name="Salih N.S."/>
            <person name="Samson R.A."/>
            <person name="Sandor E."/>
            <person name="Sanguinetti M."/>
            <person name="Schuetze T."/>
            <person name="Sepcic K."/>
            <person name="Shelest E."/>
            <person name="Sherlock G."/>
            <person name="Sophianopoulou V."/>
            <person name="Squina F.M."/>
            <person name="Sun H."/>
            <person name="Susca A."/>
            <person name="Todd R.B."/>
            <person name="Tsang A."/>
            <person name="Unkles S.E."/>
            <person name="van de Wiele N."/>
            <person name="van Rossen-Uffink D."/>
            <person name="Oliveira J.V."/>
            <person name="Vesth T.C."/>
            <person name="Visser J."/>
            <person name="Yu J.-H."/>
            <person name="Zhou M."/>
            <person name="Andersen M.R."/>
            <person name="Archer D.B."/>
            <person name="Baker S.E."/>
            <person name="Benoit I."/>
            <person name="Brakhage A.A."/>
            <person name="Braus G.H."/>
            <person name="Fischer R."/>
            <person name="Frisvad J.C."/>
            <person name="Goldman G.H."/>
            <person name="Houbraken J."/>
            <person name="Oakley B."/>
            <person name="Pocsi I."/>
            <person name="Scazzocchio C."/>
            <person name="Seiboth B."/>
            <person name="vanKuyk P.A."/>
            <person name="Wortman J."/>
            <person name="Dyer P.S."/>
            <person name="Grigoriev I.V."/>
        </authorList>
    </citation>
    <scope>NUCLEOTIDE SEQUENCE [LARGE SCALE GENOMIC DNA]</scope>
    <source>
        <strain evidence="3">CBS 593.65</strain>
    </source>
</reference>
<dbReference type="VEuPathDB" id="FungiDB:ASPSYDRAFT_69455"/>
<keyword evidence="1" id="KW-0732">Signal</keyword>
<evidence type="ECO:0000256" key="1">
    <source>
        <dbReference type="SAM" id="SignalP"/>
    </source>
</evidence>
<proteinExistence type="predicted"/>
<gene>
    <name evidence="2" type="ORF">ASPSYDRAFT_69455</name>
</gene>
<name>A0A1L9TG02_9EURO</name>
<protein>
    <recommendedName>
        <fullName evidence="4">AA1-like domain-containing protein</fullName>
    </recommendedName>
</protein>
<evidence type="ECO:0008006" key="4">
    <source>
        <dbReference type="Google" id="ProtNLM"/>
    </source>
</evidence>
<dbReference type="OrthoDB" id="4398204at2759"/>
<feature type="signal peptide" evidence="1">
    <location>
        <begin position="1"/>
        <end position="18"/>
    </location>
</feature>
<sequence>MQYLTILSTFAVIQGALAGGVSVFTGPNCTGKQTNIHFDSNSIVPNIPAFESYRENGYGAHGQRIQFWTQPGTGQQCGGEYLYDTWAYGGDYFQSRTCYDVGAHPDSRWLKARCIKTVAA</sequence>